<dbReference type="AlphaFoldDB" id="A0A9D1MZI5"/>
<evidence type="ECO:0000256" key="3">
    <source>
        <dbReference type="ARBA" id="ARBA00023143"/>
    </source>
</evidence>
<evidence type="ECO:0000256" key="1">
    <source>
        <dbReference type="ARBA" id="ARBA00004117"/>
    </source>
</evidence>
<comment type="subcellular location">
    <subcellularLocation>
        <location evidence="1">Bacterial flagellum basal body</location>
    </subcellularLocation>
</comment>
<accession>A0A9D1MZI5</accession>
<dbReference type="GO" id="GO:0003774">
    <property type="term" value="F:cytoskeletal motor activity"/>
    <property type="evidence" value="ECO:0007669"/>
    <property type="project" value="InterPro"/>
</dbReference>
<dbReference type="Proteomes" id="UP000886748">
    <property type="component" value="Unassembled WGS sequence"/>
</dbReference>
<keyword evidence="3" id="KW-0975">Bacterial flagellum</keyword>
<comment type="caution">
    <text evidence="4">The sequence shown here is derived from an EMBL/GenBank/DDBJ whole genome shotgun (WGS) entry which is preliminary data.</text>
</comment>
<dbReference type="Pfam" id="PF02049">
    <property type="entry name" value="FliE"/>
    <property type="match status" value="1"/>
</dbReference>
<proteinExistence type="inferred from homology"/>
<name>A0A9D1MZI5_9CLOT</name>
<keyword evidence="4" id="KW-0969">Cilium</keyword>
<dbReference type="InterPro" id="IPR001624">
    <property type="entry name" value="FliE"/>
</dbReference>
<dbReference type="PANTHER" id="PTHR34653:SF1">
    <property type="entry name" value="FLAGELLAR HOOK-BASAL BODY COMPLEX PROTEIN FLIE"/>
    <property type="match status" value="1"/>
</dbReference>
<keyword evidence="4" id="KW-0966">Cell projection</keyword>
<dbReference type="PANTHER" id="PTHR34653">
    <property type="match status" value="1"/>
</dbReference>
<organism evidence="4 5">
    <name type="scientific">Candidatus Limenecus avicola</name>
    <dbReference type="NCBI Taxonomy" id="2840847"/>
    <lineage>
        <taxon>Bacteria</taxon>
        <taxon>Bacillati</taxon>
        <taxon>Bacillota</taxon>
        <taxon>Clostridia</taxon>
        <taxon>Eubacteriales</taxon>
        <taxon>Clostridiaceae</taxon>
        <taxon>Clostridiaceae incertae sedis</taxon>
        <taxon>Candidatus Limenecus</taxon>
    </lineage>
</organism>
<dbReference type="GO" id="GO:0009425">
    <property type="term" value="C:bacterial-type flagellum basal body"/>
    <property type="evidence" value="ECO:0007669"/>
    <property type="project" value="UniProtKB-SubCell"/>
</dbReference>
<dbReference type="GO" id="GO:0071973">
    <property type="term" value="P:bacterial-type flagellum-dependent cell motility"/>
    <property type="evidence" value="ECO:0007669"/>
    <property type="project" value="InterPro"/>
</dbReference>
<dbReference type="EMBL" id="DVOD01000033">
    <property type="protein sequence ID" value="HIU92398.1"/>
    <property type="molecule type" value="Genomic_DNA"/>
</dbReference>
<gene>
    <name evidence="4" type="ORF">IAD26_04605</name>
</gene>
<evidence type="ECO:0000313" key="4">
    <source>
        <dbReference type="EMBL" id="HIU92398.1"/>
    </source>
</evidence>
<comment type="similarity">
    <text evidence="2">Belongs to the FliE family.</text>
</comment>
<sequence length="114" mass="12778">MIEKKFAPNINLFERMQPTKLDTGVGGISPFRMGRVEKLETNDFKSVFSGLVENFNRELNAPDQLMKDVMEENGNADIHDVMTAMAKAELGVTVATNITTKVIQAYEKITQIQL</sequence>
<reference evidence="4" key="1">
    <citation type="submission" date="2020-10" db="EMBL/GenBank/DDBJ databases">
        <authorList>
            <person name="Gilroy R."/>
        </authorList>
    </citation>
    <scope>NUCLEOTIDE SEQUENCE</scope>
    <source>
        <strain evidence="4">CHK154-7741</strain>
    </source>
</reference>
<protein>
    <submittedName>
        <fullName evidence="4">Flagellar hook-basal body complex protein FliE</fullName>
    </submittedName>
</protein>
<evidence type="ECO:0000256" key="2">
    <source>
        <dbReference type="ARBA" id="ARBA00009272"/>
    </source>
</evidence>
<reference evidence="4" key="2">
    <citation type="journal article" date="2021" name="PeerJ">
        <title>Extensive microbial diversity within the chicken gut microbiome revealed by metagenomics and culture.</title>
        <authorList>
            <person name="Gilroy R."/>
            <person name="Ravi A."/>
            <person name="Getino M."/>
            <person name="Pursley I."/>
            <person name="Horton D.L."/>
            <person name="Alikhan N.F."/>
            <person name="Baker D."/>
            <person name="Gharbi K."/>
            <person name="Hall N."/>
            <person name="Watson M."/>
            <person name="Adriaenssens E.M."/>
            <person name="Foster-Nyarko E."/>
            <person name="Jarju S."/>
            <person name="Secka A."/>
            <person name="Antonio M."/>
            <person name="Oren A."/>
            <person name="Chaudhuri R.R."/>
            <person name="La Ragione R."/>
            <person name="Hildebrand F."/>
            <person name="Pallen M.J."/>
        </authorList>
    </citation>
    <scope>NUCLEOTIDE SEQUENCE</scope>
    <source>
        <strain evidence="4">CHK154-7741</strain>
    </source>
</reference>
<keyword evidence="4" id="KW-0282">Flagellum</keyword>
<dbReference type="GO" id="GO:0005198">
    <property type="term" value="F:structural molecule activity"/>
    <property type="evidence" value="ECO:0007669"/>
    <property type="project" value="InterPro"/>
</dbReference>
<evidence type="ECO:0000313" key="5">
    <source>
        <dbReference type="Proteomes" id="UP000886748"/>
    </source>
</evidence>